<organism evidence="2 3">
    <name type="scientific">Methanocaldococcus bathoardescens</name>
    <dbReference type="NCBI Taxonomy" id="1301915"/>
    <lineage>
        <taxon>Archaea</taxon>
        <taxon>Methanobacteriati</taxon>
        <taxon>Methanobacteriota</taxon>
        <taxon>Methanomada group</taxon>
        <taxon>Methanococci</taxon>
        <taxon>Methanococcales</taxon>
        <taxon>Methanocaldococcaceae</taxon>
        <taxon>Methanocaldococcus</taxon>
    </lineage>
</organism>
<gene>
    <name evidence="2" type="ORF">JH146_1566</name>
</gene>
<name>A0A076LIR0_9EURY</name>
<evidence type="ECO:0000313" key="2">
    <source>
        <dbReference type="EMBL" id="AIJ06408.1"/>
    </source>
</evidence>
<evidence type="ECO:0000256" key="1">
    <source>
        <dbReference type="SAM" id="Coils"/>
    </source>
</evidence>
<reference evidence="2 3" key="1">
    <citation type="journal article" date="2015" name="Int. J. Syst. Evol. Microbiol.">
        <title>M ethanocaldococcus bathoardescens sp. nov., a hyperthermophilic methanogen isolated from a volcanically active deep-sea hydrothermal vent.</title>
        <authorList>
            <person name="Stewart L.C."/>
            <person name="Jung J.H."/>
            <person name="Kim Y.T."/>
            <person name="Kwon S.W."/>
            <person name="Park C.S."/>
            <person name="Holden J.F."/>
        </authorList>
    </citation>
    <scope>NUCLEOTIDE SEQUENCE [LARGE SCALE GENOMIC DNA]</scope>
    <source>
        <strain evidence="2 3">JH146</strain>
    </source>
</reference>
<sequence>MEKLIINSMKKVFLEELKELENELNEILKKYNAKTINELKNKIFSGEIKDEKIKEDLEKIEFLEENINKVMKCLREVNVKSL</sequence>
<dbReference type="HOGENOM" id="CLU_186521_0_0_2"/>
<dbReference type="GeneID" id="24892200"/>
<dbReference type="Proteomes" id="UP000028781">
    <property type="component" value="Chromosome"/>
</dbReference>
<accession>A0A076LIR0</accession>
<evidence type="ECO:0000313" key="3">
    <source>
        <dbReference type="Proteomes" id="UP000028781"/>
    </source>
</evidence>
<keyword evidence="1" id="KW-0175">Coiled coil</keyword>
<dbReference type="AlphaFoldDB" id="A0A076LIR0"/>
<keyword evidence="3" id="KW-1185">Reference proteome</keyword>
<dbReference type="EMBL" id="CP009149">
    <property type="protein sequence ID" value="AIJ06408.1"/>
    <property type="molecule type" value="Genomic_DNA"/>
</dbReference>
<dbReference type="RefSeq" id="WP_048202483.1">
    <property type="nucleotide sequence ID" value="NZ_CP009149.1"/>
</dbReference>
<dbReference type="KEGG" id="mjh:JH146_1566"/>
<protein>
    <submittedName>
        <fullName evidence="2">Uncharacterized protein</fullName>
    </submittedName>
</protein>
<proteinExistence type="predicted"/>
<dbReference type="STRING" id="1301915.JH146_1566"/>
<feature type="coiled-coil region" evidence="1">
    <location>
        <begin position="10"/>
        <end position="37"/>
    </location>
</feature>